<evidence type="ECO:0000313" key="2">
    <source>
        <dbReference type="EMBL" id="MBO0655784.1"/>
    </source>
</evidence>
<name>A0A939JTK1_9ACTN</name>
<dbReference type="Proteomes" id="UP000664781">
    <property type="component" value="Unassembled WGS sequence"/>
</dbReference>
<organism evidence="2 3">
    <name type="scientific">Streptomyces triculaminicus</name>
    <dbReference type="NCBI Taxonomy" id="2816232"/>
    <lineage>
        <taxon>Bacteria</taxon>
        <taxon>Bacillati</taxon>
        <taxon>Actinomycetota</taxon>
        <taxon>Actinomycetes</taxon>
        <taxon>Kitasatosporales</taxon>
        <taxon>Streptomycetaceae</taxon>
        <taxon>Streptomyces</taxon>
    </lineage>
</organism>
<gene>
    <name evidence="2" type="ORF">J1792_24280</name>
</gene>
<feature type="region of interest" description="Disordered" evidence="1">
    <location>
        <begin position="79"/>
        <end position="110"/>
    </location>
</feature>
<comment type="caution">
    <text evidence="2">The sequence shown here is derived from an EMBL/GenBank/DDBJ whole genome shotgun (WGS) entry which is preliminary data.</text>
</comment>
<dbReference type="RefSeq" id="WP_143587755.1">
    <property type="nucleotide sequence ID" value="NZ_JAFMOF010000004.1"/>
</dbReference>
<keyword evidence="3" id="KW-1185">Reference proteome</keyword>
<dbReference type="EMBL" id="JAFMOF010000004">
    <property type="protein sequence ID" value="MBO0655784.1"/>
    <property type="molecule type" value="Genomic_DNA"/>
</dbReference>
<dbReference type="AlphaFoldDB" id="A0A939JTK1"/>
<accession>A0A939JTK1</accession>
<evidence type="ECO:0000256" key="1">
    <source>
        <dbReference type="SAM" id="MobiDB-lite"/>
    </source>
</evidence>
<reference evidence="2" key="1">
    <citation type="submission" date="2021-03" db="EMBL/GenBank/DDBJ databases">
        <title>Streptomyces strains.</title>
        <authorList>
            <person name="Lund M.B."/>
            <person name="Toerring T."/>
        </authorList>
    </citation>
    <scope>NUCLEOTIDE SEQUENCE</scope>
    <source>
        <strain evidence="2">JCM 4242</strain>
    </source>
</reference>
<evidence type="ECO:0000313" key="3">
    <source>
        <dbReference type="Proteomes" id="UP000664781"/>
    </source>
</evidence>
<sequence>MAGEEKILHVRVTAADTRALRNLLRDERLDVGGGPAPTPGPGDERSIEAFVTEEKALGLEREDVAVHVLGDATAIGRARQEEVGTGDRFADPGIVPHGLGQKVKDQSREG</sequence>
<protein>
    <submittedName>
        <fullName evidence="2">Uncharacterized protein</fullName>
    </submittedName>
</protein>
<proteinExistence type="predicted"/>